<dbReference type="PANTHER" id="PTHR35377">
    <property type="entry name" value="ANTITOXIN VAPB49-RELATED-RELATED"/>
    <property type="match status" value="1"/>
</dbReference>
<dbReference type="SUPFAM" id="SSF143120">
    <property type="entry name" value="YefM-like"/>
    <property type="match status" value="1"/>
</dbReference>
<evidence type="ECO:0000256" key="1">
    <source>
        <dbReference type="ARBA" id="ARBA00009981"/>
    </source>
</evidence>
<organism evidence="2 3">
    <name type="scientific">Tepidimonas taiwanensis</name>
    <dbReference type="NCBI Taxonomy" id="307486"/>
    <lineage>
        <taxon>Bacteria</taxon>
        <taxon>Pseudomonadati</taxon>
        <taxon>Pseudomonadota</taxon>
        <taxon>Betaproteobacteria</taxon>
        <taxon>Burkholderiales</taxon>
        <taxon>Tepidimonas</taxon>
    </lineage>
</organism>
<keyword evidence="3" id="KW-1185">Reference proteome</keyword>
<gene>
    <name evidence="2" type="ORF">Ttaiw_01538</name>
</gene>
<reference evidence="2 3" key="1">
    <citation type="submission" date="2019-07" db="EMBL/GenBank/DDBJ databases">
        <title>Tepidimonas taiwanensis I1-1 draft genome.</title>
        <authorList>
            <person name="Da Costa M.S."/>
            <person name="Froufe H.J.C."/>
            <person name="Egas C."/>
            <person name="Albuquerque L."/>
        </authorList>
    </citation>
    <scope>NUCLEOTIDE SEQUENCE [LARGE SCALE GENOMIC DNA]</scope>
    <source>
        <strain evidence="2 3">I1-1</strain>
    </source>
</reference>
<dbReference type="AlphaFoldDB" id="A0A554X6B5"/>
<evidence type="ECO:0000313" key="3">
    <source>
        <dbReference type="Proteomes" id="UP000317763"/>
    </source>
</evidence>
<protein>
    <submittedName>
        <fullName evidence="2">Prevent-host-death family protein</fullName>
    </submittedName>
</protein>
<dbReference type="OrthoDB" id="9800503at2"/>
<evidence type="ECO:0000313" key="2">
    <source>
        <dbReference type="EMBL" id="TSE31363.1"/>
    </source>
</evidence>
<accession>A0A554X6B5</accession>
<dbReference type="STRING" id="307486.GCA_000807215_00779"/>
<dbReference type="EMBL" id="VJOM01000015">
    <property type="protein sequence ID" value="TSE31363.1"/>
    <property type="molecule type" value="Genomic_DNA"/>
</dbReference>
<proteinExistence type="inferred from homology"/>
<name>A0A554X6B5_9BURK</name>
<dbReference type="GO" id="GO:0097351">
    <property type="term" value="F:toxin sequestering activity"/>
    <property type="evidence" value="ECO:0007669"/>
    <property type="project" value="TreeGrafter"/>
</dbReference>
<sequence length="78" mass="8733">MKTISASDANRYFSRVLRDVAAGEAVTVVARGRPVASIAPIRPRDPAREAAKRRLLDRLHGQDVTGSRDWTRDALYER</sequence>
<dbReference type="Proteomes" id="UP000317763">
    <property type="component" value="Unassembled WGS sequence"/>
</dbReference>
<dbReference type="Gene3D" id="3.40.1620.10">
    <property type="entry name" value="YefM-like domain"/>
    <property type="match status" value="1"/>
</dbReference>
<dbReference type="InterPro" id="IPR051416">
    <property type="entry name" value="phD-YefM_TA_antitoxins"/>
</dbReference>
<dbReference type="PANTHER" id="PTHR35377:SF5">
    <property type="entry name" value="ANTITOXIN VAPB46"/>
    <property type="match status" value="1"/>
</dbReference>
<dbReference type="NCBIfam" id="TIGR01552">
    <property type="entry name" value="phd_fam"/>
    <property type="match status" value="1"/>
</dbReference>
<dbReference type="InterPro" id="IPR036165">
    <property type="entry name" value="YefM-like_sf"/>
</dbReference>
<comment type="similarity">
    <text evidence="1">Belongs to the phD/YefM antitoxin family.</text>
</comment>
<comment type="caution">
    <text evidence="2">The sequence shown here is derived from an EMBL/GenBank/DDBJ whole genome shotgun (WGS) entry which is preliminary data.</text>
</comment>
<dbReference type="RefSeq" id="WP_043699497.1">
    <property type="nucleotide sequence ID" value="NZ_CP083911.1"/>
</dbReference>